<organism evidence="3 4">
    <name type="scientific">Theobroma cacao</name>
    <name type="common">Cacao</name>
    <name type="synonym">Cocoa</name>
    <dbReference type="NCBI Taxonomy" id="3641"/>
    <lineage>
        <taxon>Eukaryota</taxon>
        <taxon>Viridiplantae</taxon>
        <taxon>Streptophyta</taxon>
        <taxon>Embryophyta</taxon>
        <taxon>Tracheophyta</taxon>
        <taxon>Spermatophyta</taxon>
        <taxon>Magnoliopsida</taxon>
        <taxon>eudicotyledons</taxon>
        <taxon>Gunneridae</taxon>
        <taxon>Pentapetalae</taxon>
        <taxon>rosids</taxon>
        <taxon>malvids</taxon>
        <taxon>Malvales</taxon>
        <taxon>Malvaceae</taxon>
        <taxon>Byttnerioideae</taxon>
        <taxon>Theobroma</taxon>
    </lineage>
</organism>
<sequence length="119" mass="13506">MSSSRTHWKNFGRSMLHCSNCVIVYADYFNAYKTIMGNLAGFWVFKGIQGMLWLWRWIWISQLLTCTVYVACLAPVPAATQPSWSHPLGWDSSHRSKASTDNSSLPPQRLLQAIFCSSS</sequence>
<evidence type="ECO:0000256" key="2">
    <source>
        <dbReference type="SAM" id="Phobius"/>
    </source>
</evidence>
<proteinExistence type="predicted"/>
<gene>
    <name evidence="3" type="ORF">TCM_010693</name>
</gene>
<dbReference type="EMBL" id="CM001880">
    <property type="protein sequence ID" value="EOY00775.1"/>
    <property type="molecule type" value="Genomic_DNA"/>
</dbReference>
<keyword evidence="2" id="KW-0812">Transmembrane</keyword>
<dbReference type="Proteomes" id="UP000026915">
    <property type="component" value="Chromosome 2"/>
</dbReference>
<dbReference type="InParanoid" id="A0A061E704"/>
<keyword evidence="2" id="KW-1133">Transmembrane helix</keyword>
<reference evidence="3 4" key="1">
    <citation type="journal article" date="2013" name="Genome Biol.">
        <title>The genome sequence of the most widely cultivated cacao type and its use to identify candidate genes regulating pod color.</title>
        <authorList>
            <person name="Motamayor J.C."/>
            <person name="Mockaitis K."/>
            <person name="Schmutz J."/>
            <person name="Haiminen N."/>
            <person name="Iii D.L."/>
            <person name="Cornejo O."/>
            <person name="Findley S.D."/>
            <person name="Zheng P."/>
            <person name="Utro F."/>
            <person name="Royaert S."/>
            <person name="Saski C."/>
            <person name="Jenkins J."/>
            <person name="Podicheti R."/>
            <person name="Zhao M."/>
            <person name="Scheffler B.E."/>
            <person name="Stack J.C."/>
            <person name="Feltus F.A."/>
            <person name="Mustiga G.M."/>
            <person name="Amores F."/>
            <person name="Phillips W."/>
            <person name="Marelli J.P."/>
            <person name="May G.D."/>
            <person name="Shapiro H."/>
            <person name="Ma J."/>
            <person name="Bustamante C.D."/>
            <person name="Schnell R.J."/>
            <person name="Main D."/>
            <person name="Gilbert D."/>
            <person name="Parida L."/>
            <person name="Kuhn D.N."/>
        </authorList>
    </citation>
    <scope>NUCLEOTIDE SEQUENCE [LARGE SCALE GENOMIC DNA]</scope>
    <source>
        <strain evidence="4">cv. Matina 1-6</strain>
    </source>
</reference>
<evidence type="ECO:0000313" key="3">
    <source>
        <dbReference type="EMBL" id="EOY00775.1"/>
    </source>
</evidence>
<dbReference type="AlphaFoldDB" id="A0A061E704"/>
<evidence type="ECO:0000256" key="1">
    <source>
        <dbReference type="SAM" id="MobiDB-lite"/>
    </source>
</evidence>
<keyword evidence="2" id="KW-0472">Membrane</keyword>
<feature type="region of interest" description="Disordered" evidence="1">
    <location>
        <begin position="79"/>
        <end position="106"/>
    </location>
</feature>
<dbReference type="Gramene" id="EOY00775">
    <property type="protein sequence ID" value="EOY00775"/>
    <property type="gene ID" value="TCM_010693"/>
</dbReference>
<name>A0A061E704_THECC</name>
<protein>
    <submittedName>
        <fullName evidence="3">Uncharacterized protein</fullName>
    </submittedName>
</protein>
<evidence type="ECO:0000313" key="4">
    <source>
        <dbReference type="Proteomes" id="UP000026915"/>
    </source>
</evidence>
<feature type="transmembrane region" description="Helical" evidence="2">
    <location>
        <begin position="57"/>
        <end position="76"/>
    </location>
</feature>
<feature type="transmembrane region" description="Helical" evidence="2">
    <location>
        <begin position="21"/>
        <end position="45"/>
    </location>
</feature>
<dbReference type="HOGENOM" id="CLU_2065739_0_0_1"/>
<accession>A0A061E704</accession>
<keyword evidence="4" id="KW-1185">Reference proteome</keyword>